<sequence>MRALLAGLGALVTGLLLVVAAPAPAYACSCVTQSPRQFVDGADLIATATVLEVDRPGRLPLLGAGDTTTYRVRISDVYKGRAHEIVEVESASSGASCGLEGIVGGRRYVFFLQRSGDSLRGSLCGGTGNVSIATVSRLLDPVADQPVAGGPATGSGHDQRLVYAGAAGAVLLAGAVWLRRRRSSGS</sequence>
<dbReference type="SUPFAM" id="SSF50242">
    <property type="entry name" value="TIMP-like"/>
    <property type="match status" value="1"/>
</dbReference>
<accession>A0A6J4L1L3</accession>
<evidence type="ECO:0008006" key="4">
    <source>
        <dbReference type="Google" id="ProtNLM"/>
    </source>
</evidence>
<organism evidence="3">
    <name type="scientific">uncultured Nocardioidaceae bacterium</name>
    <dbReference type="NCBI Taxonomy" id="253824"/>
    <lineage>
        <taxon>Bacteria</taxon>
        <taxon>Bacillati</taxon>
        <taxon>Actinomycetota</taxon>
        <taxon>Actinomycetes</taxon>
        <taxon>Propionibacteriales</taxon>
        <taxon>Nocardioidaceae</taxon>
        <taxon>environmental samples</taxon>
    </lineage>
</organism>
<name>A0A6J4L1L3_9ACTN</name>
<protein>
    <recommendedName>
        <fullName evidence="4">Gram-positive cocci surface proteins LPxTG domain-containing protein</fullName>
    </recommendedName>
</protein>
<proteinExistence type="predicted"/>
<evidence type="ECO:0000256" key="2">
    <source>
        <dbReference type="SAM" id="SignalP"/>
    </source>
</evidence>
<evidence type="ECO:0000313" key="3">
    <source>
        <dbReference type="EMBL" id="CAA9320311.1"/>
    </source>
</evidence>
<evidence type="ECO:0000256" key="1">
    <source>
        <dbReference type="SAM" id="Phobius"/>
    </source>
</evidence>
<dbReference type="InterPro" id="IPR008993">
    <property type="entry name" value="TIMP-like_OB-fold"/>
</dbReference>
<dbReference type="AlphaFoldDB" id="A0A6J4L1L3"/>
<keyword evidence="1" id="KW-0812">Transmembrane</keyword>
<keyword evidence="2" id="KW-0732">Signal</keyword>
<feature type="chain" id="PRO_5027053771" description="Gram-positive cocci surface proteins LPxTG domain-containing protein" evidence="2">
    <location>
        <begin position="28"/>
        <end position="186"/>
    </location>
</feature>
<dbReference type="Gene3D" id="2.40.50.120">
    <property type="match status" value="1"/>
</dbReference>
<feature type="signal peptide" evidence="2">
    <location>
        <begin position="1"/>
        <end position="27"/>
    </location>
</feature>
<dbReference type="EMBL" id="CADCUI010000001">
    <property type="protein sequence ID" value="CAA9320311.1"/>
    <property type="molecule type" value="Genomic_DNA"/>
</dbReference>
<feature type="transmembrane region" description="Helical" evidence="1">
    <location>
        <begin position="161"/>
        <end position="178"/>
    </location>
</feature>
<keyword evidence="1" id="KW-0472">Membrane</keyword>
<reference evidence="3" key="1">
    <citation type="submission" date="2020-02" db="EMBL/GenBank/DDBJ databases">
        <authorList>
            <person name="Meier V. D."/>
        </authorList>
    </citation>
    <scope>NUCLEOTIDE SEQUENCE</scope>
    <source>
        <strain evidence="3">AVDCRST_MAG34</strain>
    </source>
</reference>
<keyword evidence="1" id="KW-1133">Transmembrane helix</keyword>
<gene>
    <name evidence="3" type="ORF">AVDCRST_MAG34-1394</name>
</gene>